<feature type="non-terminal residue" evidence="1">
    <location>
        <position position="121"/>
    </location>
</feature>
<protein>
    <submittedName>
        <fullName evidence="1">Uncharacterized protein</fullName>
    </submittedName>
</protein>
<reference evidence="1" key="1">
    <citation type="journal article" date="2020" name="mSystems">
        <title>Genome- and Community-Level Interaction Insights into Carbon Utilization and Element Cycling Functions of Hydrothermarchaeota in Hydrothermal Sediment.</title>
        <authorList>
            <person name="Zhou Z."/>
            <person name="Liu Y."/>
            <person name="Xu W."/>
            <person name="Pan J."/>
            <person name="Luo Z.H."/>
            <person name="Li M."/>
        </authorList>
    </citation>
    <scope>NUCLEOTIDE SEQUENCE [LARGE SCALE GENOMIC DNA]</scope>
    <source>
        <strain evidence="1">HyVt-527</strain>
    </source>
</reference>
<name>A0A7V5PM40_CALAY</name>
<sequence>MGKWKYIGLFIIPLLIAFYGTENKKTAIGWQQVDDGLWFAFFDAHPKIPIGDSKILVVKINPNLYEFKLLSAKELKCKTKTIREWAEEYHLIAAVNAGMFQDDFLTNVGLMKNGDYFNNPT</sequence>
<dbReference type="Proteomes" id="UP000886124">
    <property type="component" value="Unassembled WGS sequence"/>
</dbReference>
<accession>A0A7V5PM40</accession>
<dbReference type="AlphaFoldDB" id="A0A7V5PM40"/>
<proteinExistence type="predicted"/>
<organism evidence="1">
    <name type="scientific">Caldithrix abyssi</name>
    <dbReference type="NCBI Taxonomy" id="187145"/>
    <lineage>
        <taxon>Bacteria</taxon>
        <taxon>Pseudomonadati</taxon>
        <taxon>Calditrichota</taxon>
        <taxon>Calditrichia</taxon>
        <taxon>Calditrichales</taxon>
        <taxon>Calditrichaceae</taxon>
        <taxon>Caldithrix</taxon>
    </lineage>
</organism>
<dbReference type="EMBL" id="DROD01000026">
    <property type="protein sequence ID" value="HHJ51631.1"/>
    <property type="molecule type" value="Genomic_DNA"/>
</dbReference>
<evidence type="ECO:0000313" key="1">
    <source>
        <dbReference type="EMBL" id="HHJ51631.1"/>
    </source>
</evidence>
<gene>
    <name evidence="1" type="ORF">ENJ89_00425</name>
</gene>
<comment type="caution">
    <text evidence="1">The sequence shown here is derived from an EMBL/GenBank/DDBJ whole genome shotgun (WGS) entry which is preliminary data.</text>
</comment>